<gene>
    <name evidence="2" type="ORF">MBOT_21050</name>
</gene>
<feature type="region of interest" description="Disordered" evidence="1">
    <location>
        <begin position="77"/>
        <end position="101"/>
    </location>
</feature>
<evidence type="ECO:0008006" key="4">
    <source>
        <dbReference type="Google" id="ProtNLM"/>
    </source>
</evidence>
<evidence type="ECO:0000256" key="1">
    <source>
        <dbReference type="SAM" id="MobiDB-lite"/>
    </source>
</evidence>
<proteinExistence type="predicted"/>
<dbReference type="RefSeq" id="WP_163756997.1">
    <property type="nucleotide sequence ID" value="NZ_BLKW01000004.1"/>
</dbReference>
<dbReference type="AlphaFoldDB" id="A0A7I9XY82"/>
<feature type="compositionally biased region" description="Pro residues" evidence="1">
    <location>
        <begin position="85"/>
        <end position="101"/>
    </location>
</feature>
<comment type="caution">
    <text evidence="2">The sequence shown here is derived from an EMBL/GenBank/DDBJ whole genome shotgun (WGS) entry which is preliminary data.</text>
</comment>
<reference evidence="2 3" key="1">
    <citation type="journal article" date="2019" name="Emerg. Microbes Infect.">
        <title>Comprehensive subspecies identification of 175 nontuberculous mycobacteria species based on 7547 genomic profiles.</title>
        <authorList>
            <person name="Matsumoto Y."/>
            <person name="Kinjo T."/>
            <person name="Motooka D."/>
            <person name="Nabeya D."/>
            <person name="Jung N."/>
            <person name="Uechi K."/>
            <person name="Horii T."/>
            <person name="Iida T."/>
            <person name="Fujita J."/>
            <person name="Nakamura S."/>
        </authorList>
    </citation>
    <scope>NUCLEOTIDE SEQUENCE [LARGE SCALE GENOMIC DNA]</scope>
    <source>
        <strain evidence="2 3">JCM 17322</strain>
    </source>
</reference>
<dbReference type="EMBL" id="BLKW01000004">
    <property type="protein sequence ID" value="GFG74740.1"/>
    <property type="molecule type" value="Genomic_DNA"/>
</dbReference>
<organism evidence="2 3">
    <name type="scientific">Mycobacterium botniense</name>
    <dbReference type="NCBI Taxonomy" id="84962"/>
    <lineage>
        <taxon>Bacteria</taxon>
        <taxon>Bacillati</taxon>
        <taxon>Actinomycetota</taxon>
        <taxon>Actinomycetes</taxon>
        <taxon>Mycobacteriales</taxon>
        <taxon>Mycobacteriaceae</taxon>
        <taxon>Mycobacterium</taxon>
    </lineage>
</organism>
<dbReference type="Proteomes" id="UP000465361">
    <property type="component" value="Unassembled WGS sequence"/>
</dbReference>
<sequence>MITAEDVLDALTKAAAYDTSHTPKTSNILIAAWVEHFQQYAPAVQRADLLAAVSEYHREPRDRMLQPADLSAIARALRRDNTSDEPPPAPPAAEPADYPPHWTPTHRVNAYWAALNAHTTPASQDEWENLLKQAANQEHAQ</sequence>
<name>A0A7I9XY82_9MYCO</name>
<evidence type="ECO:0000313" key="3">
    <source>
        <dbReference type="Proteomes" id="UP000465361"/>
    </source>
</evidence>
<evidence type="ECO:0000313" key="2">
    <source>
        <dbReference type="EMBL" id="GFG74740.1"/>
    </source>
</evidence>
<keyword evidence="3" id="KW-1185">Reference proteome</keyword>
<accession>A0A7I9XY82</accession>
<protein>
    <recommendedName>
        <fullName evidence="4">Replicative helicase inhibitor G39P N-terminal domain-containing protein</fullName>
    </recommendedName>
</protein>